<name>A0A5B8XCG0_9RICK</name>
<sequence>MEILMSILRYGLSLVILTILLISLRRGKLESELTEEEKKQIKKNGGYRDIVKTKIAIAIVLIGYIFISDTFKVDEKMKKISEPSFVKNINSKSNIVDLKYEISKYYIKDKMPAFNLQINGEICDALKYAISETGVFKVNIKGVFQDGAFVVSDSYGNNEPVKNVVAFEATWWTTDIEKYNCNNYPDIWKHATIDNLSMEFKKIIKKDCEKEKNYMLYSLCSKIM</sequence>
<dbReference type="EMBL" id="CP029077">
    <property type="protein sequence ID" value="QED23022.1"/>
    <property type="molecule type" value="Genomic_DNA"/>
</dbReference>
<keyword evidence="1" id="KW-1133">Transmembrane helix</keyword>
<keyword evidence="1" id="KW-0472">Membrane</keyword>
<evidence type="ECO:0000256" key="1">
    <source>
        <dbReference type="SAM" id="Phobius"/>
    </source>
</evidence>
<evidence type="ECO:0000313" key="3">
    <source>
        <dbReference type="Proteomes" id="UP000321934"/>
    </source>
</evidence>
<reference evidence="2 3" key="1">
    <citation type="journal article" date="2019" name="ISME J.">
        <title>Deianiraea, an extracellular bacterium associated with the ciliate Paramecium, suggests an alternative scenario for the evolution of Rickettsiales.</title>
        <authorList>
            <person name="Castelli M."/>
            <person name="Sabaneyeva E."/>
            <person name="Lanzoni O."/>
            <person name="Lebedeva N."/>
            <person name="Floriano A.M."/>
            <person name="Gaiarsa S."/>
            <person name="Benken K."/>
            <person name="Modeo L."/>
            <person name="Bandi C."/>
            <person name="Potekhin A."/>
            <person name="Sassera D."/>
            <person name="Petroni G."/>
        </authorList>
    </citation>
    <scope>NUCLEOTIDE SEQUENCE [LARGE SCALE GENOMIC DNA]</scope>
    <source>
        <strain evidence="2">CyL4-1</strain>
    </source>
</reference>
<keyword evidence="1" id="KW-0812">Transmembrane</keyword>
<proteinExistence type="predicted"/>
<evidence type="ECO:0000313" key="2">
    <source>
        <dbReference type="EMBL" id="QED23022.1"/>
    </source>
</evidence>
<protein>
    <submittedName>
        <fullName evidence="2">Uncharacterized protein</fullName>
    </submittedName>
</protein>
<feature type="transmembrane region" description="Helical" evidence="1">
    <location>
        <begin position="51"/>
        <end position="71"/>
    </location>
</feature>
<dbReference type="RefSeq" id="WP_146820322.1">
    <property type="nucleotide sequence ID" value="NZ_CP029077.1"/>
</dbReference>
<dbReference type="Proteomes" id="UP000321934">
    <property type="component" value="Chromosome"/>
</dbReference>
<organism evidence="2 3">
    <name type="scientific">Candidatus Deianiraea vastatrix</name>
    <dbReference type="NCBI Taxonomy" id="2163644"/>
    <lineage>
        <taxon>Bacteria</taxon>
        <taxon>Pseudomonadati</taxon>
        <taxon>Pseudomonadota</taxon>
        <taxon>Alphaproteobacteria</taxon>
        <taxon>Rickettsiales</taxon>
        <taxon>Candidatus Deianiraeaceae</taxon>
        <taxon>Candidatus Deianiraea</taxon>
    </lineage>
</organism>
<accession>A0A5B8XCG0</accession>
<dbReference type="AlphaFoldDB" id="A0A5B8XCG0"/>
<keyword evidence="3" id="KW-1185">Reference proteome</keyword>
<gene>
    <name evidence="2" type="ORF">Deia_00214</name>
</gene>